<evidence type="ECO:0000256" key="3">
    <source>
        <dbReference type="ARBA" id="ARBA00023163"/>
    </source>
</evidence>
<evidence type="ECO:0000256" key="4">
    <source>
        <dbReference type="SAM" id="MobiDB-lite"/>
    </source>
</evidence>
<dbReference type="PANTHER" id="PTHR43280">
    <property type="entry name" value="ARAC-FAMILY TRANSCRIPTIONAL REGULATOR"/>
    <property type="match status" value="1"/>
</dbReference>
<dbReference type="RefSeq" id="WP_227733672.1">
    <property type="nucleotide sequence ID" value="NZ_JAJEPV010000038.1"/>
</dbReference>
<dbReference type="PROSITE" id="PS01124">
    <property type="entry name" value="HTH_ARAC_FAMILY_2"/>
    <property type="match status" value="1"/>
</dbReference>
<dbReference type="Pfam" id="PF02311">
    <property type="entry name" value="AraC_binding"/>
    <property type="match status" value="1"/>
</dbReference>
<feature type="domain" description="HTH araC/xylS-type" evidence="5">
    <location>
        <begin position="210"/>
        <end position="308"/>
    </location>
</feature>
<dbReference type="GO" id="GO:0003700">
    <property type="term" value="F:DNA-binding transcription factor activity"/>
    <property type="evidence" value="ECO:0007669"/>
    <property type="project" value="InterPro"/>
</dbReference>
<dbReference type="InterPro" id="IPR037923">
    <property type="entry name" value="HTH-like"/>
</dbReference>
<gene>
    <name evidence="6" type="ORF">LKD75_13690</name>
</gene>
<protein>
    <submittedName>
        <fullName evidence="6">AraC family transcriptional regulator</fullName>
    </submittedName>
</protein>
<dbReference type="PRINTS" id="PR00032">
    <property type="entry name" value="HTHARAC"/>
</dbReference>
<dbReference type="InterPro" id="IPR018062">
    <property type="entry name" value="HTH_AraC-typ_CS"/>
</dbReference>
<dbReference type="SUPFAM" id="SSF51215">
    <property type="entry name" value="Regulatory protein AraC"/>
    <property type="match status" value="1"/>
</dbReference>
<dbReference type="EMBL" id="JAJEPV010000038">
    <property type="protein sequence ID" value="MCC2120625.1"/>
    <property type="molecule type" value="Genomic_DNA"/>
</dbReference>
<dbReference type="Proteomes" id="UP001197795">
    <property type="component" value="Unassembled WGS sequence"/>
</dbReference>
<dbReference type="InterPro" id="IPR020449">
    <property type="entry name" value="Tscrpt_reg_AraC-type_HTH"/>
</dbReference>
<dbReference type="AlphaFoldDB" id="A0AAE3A5W8"/>
<keyword evidence="2" id="KW-0238">DNA-binding</keyword>
<sequence>MFETGDFQTPAPPESGVADNAVASTPQDHWLYNELVDGFHIDRVVRDYNYSMDIRHIHEEYEIYYLLEGERYYFINQQTYLVTPGTLVFIDKEQIHRTGMASAGPHHDRIVLGIMEEPFSTFLASFGGLQLQSFFTEQGSILTLPEEMRPYIQSLLQDIASELIHKKPGYLLAAMTKLAEFFIAVLRLQPKGPVVSSPARHSNPKYQKVDEVAHYIVEHCTERISLEDLAGRFYINKFYLSRIFKEVTSFTINDYLNVNRIKKAHRLLLETDDSITSIAEQLGYENITYFERVFKKYRNMTPLKYRNYYRSETE</sequence>
<accession>A0AAE3A5W8</accession>
<comment type="caution">
    <text evidence="6">The sequence shown here is derived from an EMBL/GenBank/DDBJ whole genome shotgun (WGS) entry which is preliminary data.</text>
</comment>
<organism evidence="6 7">
    <name type="scientific">Waltera acetigignens</name>
    <dbReference type="NCBI Taxonomy" id="2981769"/>
    <lineage>
        <taxon>Bacteria</taxon>
        <taxon>Bacillati</taxon>
        <taxon>Bacillota</taxon>
        <taxon>Clostridia</taxon>
        <taxon>Lachnospirales</taxon>
        <taxon>Lachnospiraceae</taxon>
        <taxon>Waltera</taxon>
    </lineage>
</organism>
<dbReference type="PROSITE" id="PS00041">
    <property type="entry name" value="HTH_ARAC_FAMILY_1"/>
    <property type="match status" value="1"/>
</dbReference>
<keyword evidence="1" id="KW-0805">Transcription regulation</keyword>
<evidence type="ECO:0000256" key="1">
    <source>
        <dbReference type="ARBA" id="ARBA00023015"/>
    </source>
</evidence>
<dbReference type="GO" id="GO:0043565">
    <property type="term" value="F:sequence-specific DNA binding"/>
    <property type="evidence" value="ECO:0007669"/>
    <property type="project" value="InterPro"/>
</dbReference>
<keyword evidence="7" id="KW-1185">Reference proteome</keyword>
<dbReference type="Pfam" id="PF12833">
    <property type="entry name" value="HTH_18"/>
    <property type="match status" value="1"/>
</dbReference>
<evidence type="ECO:0000313" key="6">
    <source>
        <dbReference type="EMBL" id="MCC2120625.1"/>
    </source>
</evidence>
<dbReference type="Gene3D" id="2.60.120.10">
    <property type="entry name" value="Jelly Rolls"/>
    <property type="match status" value="1"/>
</dbReference>
<dbReference type="InterPro" id="IPR003313">
    <property type="entry name" value="AraC-bd"/>
</dbReference>
<dbReference type="Gene3D" id="1.10.10.60">
    <property type="entry name" value="Homeodomain-like"/>
    <property type="match status" value="2"/>
</dbReference>
<evidence type="ECO:0000256" key="2">
    <source>
        <dbReference type="ARBA" id="ARBA00023125"/>
    </source>
</evidence>
<name>A0AAE3A5W8_9FIRM</name>
<proteinExistence type="predicted"/>
<keyword evidence="3" id="KW-0804">Transcription</keyword>
<dbReference type="InterPro" id="IPR018060">
    <property type="entry name" value="HTH_AraC"/>
</dbReference>
<dbReference type="SUPFAM" id="SSF46689">
    <property type="entry name" value="Homeodomain-like"/>
    <property type="match status" value="2"/>
</dbReference>
<dbReference type="PANTHER" id="PTHR43280:SF28">
    <property type="entry name" value="HTH-TYPE TRANSCRIPTIONAL ACTIVATOR RHAS"/>
    <property type="match status" value="1"/>
</dbReference>
<reference evidence="6 7" key="1">
    <citation type="submission" date="2021-10" db="EMBL/GenBank/DDBJ databases">
        <title>Anaerobic single-cell dispensing facilitates the cultivation of human gut bacteria.</title>
        <authorList>
            <person name="Afrizal A."/>
        </authorList>
    </citation>
    <scope>NUCLEOTIDE SEQUENCE [LARGE SCALE GENOMIC DNA]</scope>
    <source>
        <strain evidence="6 7">CLA-AA-H273</strain>
    </source>
</reference>
<dbReference type="InterPro" id="IPR009057">
    <property type="entry name" value="Homeodomain-like_sf"/>
</dbReference>
<evidence type="ECO:0000259" key="5">
    <source>
        <dbReference type="PROSITE" id="PS01124"/>
    </source>
</evidence>
<dbReference type="InterPro" id="IPR014710">
    <property type="entry name" value="RmlC-like_jellyroll"/>
</dbReference>
<dbReference type="SMART" id="SM00342">
    <property type="entry name" value="HTH_ARAC"/>
    <property type="match status" value="1"/>
</dbReference>
<evidence type="ECO:0000313" key="7">
    <source>
        <dbReference type="Proteomes" id="UP001197795"/>
    </source>
</evidence>
<feature type="region of interest" description="Disordered" evidence="4">
    <location>
        <begin position="1"/>
        <end position="20"/>
    </location>
</feature>